<dbReference type="EMBL" id="JAAXOU010000052">
    <property type="protein sequence ID" value="NKY14036.1"/>
    <property type="molecule type" value="Genomic_DNA"/>
</dbReference>
<evidence type="ECO:0000256" key="2">
    <source>
        <dbReference type="SAM" id="SignalP"/>
    </source>
</evidence>
<gene>
    <name evidence="3" type="ORF">HGA06_07635</name>
</gene>
<feature type="region of interest" description="Disordered" evidence="1">
    <location>
        <begin position="17"/>
        <end position="90"/>
    </location>
</feature>
<feature type="compositionally biased region" description="Gly residues" evidence="1">
    <location>
        <begin position="56"/>
        <end position="76"/>
    </location>
</feature>
<dbReference type="AlphaFoldDB" id="A0AA44DD80"/>
<feature type="compositionally biased region" description="Low complexity" evidence="1">
    <location>
        <begin position="17"/>
        <end position="46"/>
    </location>
</feature>
<feature type="signal peptide" evidence="2">
    <location>
        <begin position="1"/>
        <end position="23"/>
    </location>
</feature>
<keyword evidence="4" id="KW-1185">Reference proteome</keyword>
<evidence type="ECO:0000313" key="3">
    <source>
        <dbReference type="EMBL" id="NKY14036.1"/>
    </source>
</evidence>
<sequence length="128" mass="11992">MIALRTAAVAAVLVLTPAGPALADDPPGTGRDRPATAPAPTEPRAPGVAVTDAEPPGGGDVKPLGGDGAVAPGGDGAVANAPSVAGHGPGTRHTVTGLALAGVAAVAVAVRSAHRGRRPDATPGTGAD</sequence>
<accession>A0AA44DD80</accession>
<dbReference type="RefSeq" id="WP_168438261.1">
    <property type="nucleotide sequence ID" value="NZ_JAAXOU010000052.1"/>
</dbReference>
<comment type="caution">
    <text evidence="3">The sequence shown here is derived from an EMBL/GenBank/DDBJ whole genome shotgun (WGS) entry which is preliminary data.</text>
</comment>
<proteinExistence type="predicted"/>
<organism evidence="3 4">
    <name type="scientific">Streptomyces somaliensis (strain ATCC 33201 / DSM 40738 / JCM 12659 / KCTC 9044 / NCTC 11332 / NRRL B-12077 / IP 733)</name>
    <dbReference type="NCBI Taxonomy" id="1134445"/>
    <lineage>
        <taxon>Bacteria</taxon>
        <taxon>Bacillati</taxon>
        <taxon>Actinomycetota</taxon>
        <taxon>Actinomycetes</taxon>
        <taxon>Kitasatosporales</taxon>
        <taxon>Streptomycetaceae</taxon>
        <taxon>Streptomyces</taxon>
    </lineage>
</organism>
<feature type="chain" id="PRO_5041348493" evidence="2">
    <location>
        <begin position="24"/>
        <end position="128"/>
    </location>
</feature>
<evidence type="ECO:0000256" key="1">
    <source>
        <dbReference type="SAM" id="MobiDB-lite"/>
    </source>
</evidence>
<reference evidence="3 4" key="1">
    <citation type="submission" date="2020-04" db="EMBL/GenBank/DDBJ databases">
        <title>MicrobeNet Type strains.</title>
        <authorList>
            <person name="Nicholson A.C."/>
        </authorList>
    </citation>
    <scope>NUCLEOTIDE SEQUENCE [LARGE SCALE GENOMIC DNA]</scope>
    <source>
        <strain evidence="3 4">DSM 40738</strain>
    </source>
</reference>
<evidence type="ECO:0000313" key="4">
    <source>
        <dbReference type="Proteomes" id="UP000570003"/>
    </source>
</evidence>
<protein>
    <submittedName>
        <fullName evidence="3">Uncharacterized protein</fullName>
    </submittedName>
</protein>
<name>A0AA44DD80_STRE0</name>
<dbReference type="Proteomes" id="UP000570003">
    <property type="component" value="Unassembled WGS sequence"/>
</dbReference>
<keyword evidence="2" id="KW-0732">Signal</keyword>